<sequence length="197" mass="23201">MDLYDNQTIKLLADGDELSNEVTFERLFKSHFKALHAYAYTIVNDEITAEEMVQTVFLKIWEKKEQLQVETSIKAYLYRAVHNCCMNYIKHQKIKSSYQEHITYSMKNEFDDASKKVQLSELETRLRAALNELPEQCRTIFQLSRFDELKYREIAAQLGLSPKTVENQMGKALKILRLKLADFLPVAFWFFVNLLSR</sequence>
<organism evidence="7 8">
    <name type="scientific">Solitalea canadensis (strain ATCC 29591 / DSM 3403 / JCM 21819 / LMG 8368 / NBRC 15130 / NCIMB 12057 / USAM 9D)</name>
    <name type="common">Flexibacter canadensis</name>
    <dbReference type="NCBI Taxonomy" id="929556"/>
    <lineage>
        <taxon>Bacteria</taxon>
        <taxon>Pseudomonadati</taxon>
        <taxon>Bacteroidota</taxon>
        <taxon>Sphingobacteriia</taxon>
        <taxon>Sphingobacteriales</taxon>
        <taxon>Sphingobacteriaceae</taxon>
        <taxon>Solitalea</taxon>
    </lineage>
</organism>
<proteinExistence type="inferred from homology"/>
<dbReference type="InterPro" id="IPR013324">
    <property type="entry name" value="RNA_pol_sigma_r3/r4-like"/>
</dbReference>
<dbReference type="STRING" id="929556.Solca_2223"/>
<dbReference type="AlphaFoldDB" id="H8KR60"/>
<gene>
    <name evidence="7" type="ordered locus">Solca_2223</name>
</gene>
<dbReference type="Pfam" id="PF04542">
    <property type="entry name" value="Sigma70_r2"/>
    <property type="match status" value="1"/>
</dbReference>
<keyword evidence="8" id="KW-1185">Reference proteome</keyword>
<feature type="domain" description="RNA polymerase sigma factor 70 region 4 type 2" evidence="6">
    <location>
        <begin position="125"/>
        <end position="175"/>
    </location>
</feature>
<feature type="domain" description="RNA polymerase sigma-70 region 2" evidence="5">
    <location>
        <begin position="27"/>
        <end position="93"/>
    </location>
</feature>
<dbReference type="SUPFAM" id="SSF88659">
    <property type="entry name" value="Sigma3 and sigma4 domains of RNA polymerase sigma factors"/>
    <property type="match status" value="1"/>
</dbReference>
<dbReference type="InterPro" id="IPR014327">
    <property type="entry name" value="RNA_pol_sigma70_bacteroid"/>
</dbReference>
<dbReference type="SUPFAM" id="SSF88946">
    <property type="entry name" value="Sigma2 domain of RNA polymerase sigma factors"/>
    <property type="match status" value="1"/>
</dbReference>
<dbReference type="InterPro" id="IPR013249">
    <property type="entry name" value="RNA_pol_sigma70_r4_t2"/>
</dbReference>
<dbReference type="Gene3D" id="1.10.10.10">
    <property type="entry name" value="Winged helix-like DNA-binding domain superfamily/Winged helix DNA-binding domain"/>
    <property type="match status" value="1"/>
</dbReference>
<dbReference type="InterPro" id="IPR039425">
    <property type="entry name" value="RNA_pol_sigma-70-like"/>
</dbReference>
<dbReference type="InterPro" id="IPR014284">
    <property type="entry name" value="RNA_pol_sigma-70_dom"/>
</dbReference>
<dbReference type="GO" id="GO:0016987">
    <property type="term" value="F:sigma factor activity"/>
    <property type="evidence" value="ECO:0007669"/>
    <property type="project" value="UniProtKB-KW"/>
</dbReference>
<protein>
    <submittedName>
        <fullName evidence="7">RNA polymerase sigma-70 factor, Bacteroides expansion family 1</fullName>
    </submittedName>
</protein>
<reference evidence="7" key="1">
    <citation type="submission" date="2012-02" db="EMBL/GenBank/DDBJ databases">
        <title>The complete genome of Solitalea canadensis DSM 3403.</title>
        <authorList>
            <consortium name="US DOE Joint Genome Institute (JGI-PGF)"/>
            <person name="Lucas S."/>
            <person name="Copeland A."/>
            <person name="Lapidus A."/>
            <person name="Glavina del Rio T."/>
            <person name="Dalin E."/>
            <person name="Tice H."/>
            <person name="Bruce D."/>
            <person name="Goodwin L."/>
            <person name="Pitluck S."/>
            <person name="Peters L."/>
            <person name="Ovchinnikova G."/>
            <person name="Lu M."/>
            <person name="Kyrpides N."/>
            <person name="Mavromatis K."/>
            <person name="Ivanova N."/>
            <person name="Brettin T."/>
            <person name="Detter J.C."/>
            <person name="Han C."/>
            <person name="Larimer F."/>
            <person name="Land M."/>
            <person name="Hauser L."/>
            <person name="Markowitz V."/>
            <person name="Cheng J.-F."/>
            <person name="Hugenholtz P."/>
            <person name="Woyke T."/>
            <person name="Wu D."/>
            <person name="Spring S."/>
            <person name="Schroeder M."/>
            <person name="Kopitz M."/>
            <person name="Brambilla E."/>
            <person name="Klenk H.-P."/>
            <person name="Eisen J.A."/>
        </authorList>
    </citation>
    <scope>NUCLEOTIDE SEQUENCE</scope>
    <source>
        <strain evidence="7">DSM 3403</strain>
    </source>
</reference>
<dbReference type="GO" id="GO:0003677">
    <property type="term" value="F:DNA binding"/>
    <property type="evidence" value="ECO:0007669"/>
    <property type="project" value="InterPro"/>
</dbReference>
<accession>H8KR60</accession>
<dbReference type="PANTHER" id="PTHR43133:SF46">
    <property type="entry name" value="RNA POLYMERASE SIGMA-70 FACTOR ECF SUBFAMILY"/>
    <property type="match status" value="1"/>
</dbReference>
<dbReference type="InterPro" id="IPR007627">
    <property type="entry name" value="RNA_pol_sigma70_r2"/>
</dbReference>
<dbReference type="Pfam" id="PF08281">
    <property type="entry name" value="Sigma70_r4_2"/>
    <property type="match status" value="1"/>
</dbReference>
<keyword evidence="3" id="KW-0731">Sigma factor</keyword>
<dbReference type="HOGENOM" id="CLU_047691_4_1_10"/>
<evidence type="ECO:0000259" key="6">
    <source>
        <dbReference type="Pfam" id="PF08281"/>
    </source>
</evidence>
<evidence type="ECO:0000313" key="8">
    <source>
        <dbReference type="Proteomes" id="UP000007590"/>
    </source>
</evidence>
<dbReference type="eggNOG" id="COG1595">
    <property type="taxonomic scope" value="Bacteria"/>
</dbReference>
<evidence type="ECO:0000256" key="2">
    <source>
        <dbReference type="ARBA" id="ARBA00023015"/>
    </source>
</evidence>
<dbReference type="GO" id="GO:0006352">
    <property type="term" value="P:DNA-templated transcription initiation"/>
    <property type="evidence" value="ECO:0007669"/>
    <property type="project" value="InterPro"/>
</dbReference>
<evidence type="ECO:0000256" key="4">
    <source>
        <dbReference type="ARBA" id="ARBA00023163"/>
    </source>
</evidence>
<name>H8KR60_SOLCM</name>
<evidence type="ECO:0000259" key="5">
    <source>
        <dbReference type="Pfam" id="PF04542"/>
    </source>
</evidence>
<keyword evidence="4" id="KW-0804">Transcription</keyword>
<dbReference type="Gene3D" id="1.10.1740.10">
    <property type="match status" value="1"/>
</dbReference>
<evidence type="ECO:0000313" key="7">
    <source>
        <dbReference type="EMBL" id="AFD07266.1"/>
    </source>
</evidence>
<dbReference type="RefSeq" id="WP_014680493.1">
    <property type="nucleotide sequence ID" value="NC_017770.1"/>
</dbReference>
<dbReference type="NCBIfam" id="TIGR02985">
    <property type="entry name" value="Sig70_bacteroi1"/>
    <property type="match status" value="1"/>
</dbReference>
<dbReference type="KEGG" id="scn:Solca_2223"/>
<dbReference type="EMBL" id="CP003349">
    <property type="protein sequence ID" value="AFD07266.1"/>
    <property type="molecule type" value="Genomic_DNA"/>
</dbReference>
<dbReference type="CDD" id="cd06171">
    <property type="entry name" value="Sigma70_r4"/>
    <property type="match status" value="1"/>
</dbReference>
<dbReference type="InterPro" id="IPR036388">
    <property type="entry name" value="WH-like_DNA-bd_sf"/>
</dbReference>
<keyword evidence="2" id="KW-0805">Transcription regulation</keyword>
<dbReference type="Proteomes" id="UP000007590">
    <property type="component" value="Chromosome"/>
</dbReference>
<dbReference type="NCBIfam" id="TIGR02937">
    <property type="entry name" value="sigma70-ECF"/>
    <property type="match status" value="1"/>
</dbReference>
<comment type="similarity">
    <text evidence="1">Belongs to the sigma-70 factor family. ECF subfamily.</text>
</comment>
<dbReference type="PANTHER" id="PTHR43133">
    <property type="entry name" value="RNA POLYMERASE ECF-TYPE SIGMA FACTO"/>
    <property type="match status" value="1"/>
</dbReference>
<evidence type="ECO:0000256" key="1">
    <source>
        <dbReference type="ARBA" id="ARBA00010641"/>
    </source>
</evidence>
<evidence type="ECO:0000256" key="3">
    <source>
        <dbReference type="ARBA" id="ARBA00023082"/>
    </source>
</evidence>
<dbReference type="InterPro" id="IPR013325">
    <property type="entry name" value="RNA_pol_sigma_r2"/>
</dbReference>